<evidence type="ECO:0000313" key="4">
    <source>
        <dbReference type="Proteomes" id="UP001213000"/>
    </source>
</evidence>
<comment type="caution">
    <text evidence="3">The sequence shown here is derived from an EMBL/GenBank/DDBJ whole genome shotgun (WGS) entry which is preliminary data.</text>
</comment>
<dbReference type="Proteomes" id="UP001213000">
    <property type="component" value="Unassembled WGS sequence"/>
</dbReference>
<dbReference type="AlphaFoldDB" id="A0AAD5VRK1"/>
<dbReference type="SUPFAM" id="SSF56112">
    <property type="entry name" value="Protein kinase-like (PK-like)"/>
    <property type="match status" value="1"/>
</dbReference>
<organism evidence="3 4">
    <name type="scientific">Leucocoprinus birnbaumii</name>
    <dbReference type="NCBI Taxonomy" id="56174"/>
    <lineage>
        <taxon>Eukaryota</taxon>
        <taxon>Fungi</taxon>
        <taxon>Dikarya</taxon>
        <taxon>Basidiomycota</taxon>
        <taxon>Agaricomycotina</taxon>
        <taxon>Agaricomycetes</taxon>
        <taxon>Agaricomycetidae</taxon>
        <taxon>Agaricales</taxon>
        <taxon>Agaricineae</taxon>
        <taxon>Agaricaceae</taxon>
        <taxon>Leucocoprinus</taxon>
    </lineage>
</organism>
<feature type="chain" id="PRO_5042063033" description="Aminoglycoside phosphotransferase domain-containing protein" evidence="2">
    <location>
        <begin position="21"/>
        <end position="283"/>
    </location>
</feature>
<keyword evidence="4" id="KW-1185">Reference proteome</keyword>
<feature type="region of interest" description="Disordered" evidence="1">
    <location>
        <begin position="71"/>
        <end position="97"/>
    </location>
</feature>
<reference evidence="3" key="1">
    <citation type="submission" date="2022-07" db="EMBL/GenBank/DDBJ databases">
        <title>Genome Sequence of Leucocoprinus birnbaumii.</title>
        <authorList>
            <person name="Buettner E."/>
        </authorList>
    </citation>
    <scope>NUCLEOTIDE SEQUENCE</scope>
    <source>
        <strain evidence="3">VT141</strain>
    </source>
</reference>
<feature type="signal peptide" evidence="2">
    <location>
        <begin position="1"/>
        <end position="20"/>
    </location>
</feature>
<gene>
    <name evidence="3" type="ORF">NP233_g7590</name>
</gene>
<protein>
    <recommendedName>
        <fullName evidence="5">Aminoglycoside phosphotransferase domain-containing protein</fullName>
    </recommendedName>
</protein>
<accession>A0AAD5VRK1</accession>
<evidence type="ECO:0008006" key="5">
    <source>
        <dbReference type="Google" id="ProtNLM"/>
    </source>
</evidence>
<sequence>MKFSAPFVIIGLAICKITFALPVDSDVLDLFERDLSDVYDLKARGFYDNVYEERSSDDEFDLFERDIPGENVYPRNNKHHGNSKPGAKPGASLKPNSAQCKAKFHKSGKKRSMMSARTNTGQSITVGGKTYKLGENMSGSGGDVTFEVDGGKEFAKRPKRPGNPPADFTTEVSNTKKASEALHSGLFIAEGVSDNYHWLITKKMDGVIKAQQEKLAHAGVGVHADSHPGNWLVNLEGAIHTALPIDFGRVWPANSDIDRLLTDQYKYPANDWAVLASECGICK</sequence>
<keyword evidence="2" id="KW-0732">Signal</keyword>
<name>A0AAD5VRK1_9AGAR</name>
<evidence type="ECO:0000256" key="1">
    <source>
        <dbReference type="SAM" id="MobiDB-lite"/>
    </source>
</evidence>
<dbReference type="EMBL" id="JANIEX010000565">
    <property type="protein sequence ID" value="KAJ3565504.1"/>
    <property type="molecule type" value="Genomic_DNA"/>
</dbReference>
<evidence type="ECO:0000313" key="3">
    <source>
        <dbReference type="EMBL" id="KAJ3565504.1"/>
    </source>
</evidence>
<evidence type="ECO:0000256" key="2">
    <source>
        <dbReference type="SAM" id="SignalP"/>
    </source>
</evidence>
<dbReference type="InterPro" id="IPR011009">
    <property type="entry name" value="Kinase-like_dom_sf"/>
</dbReference>
<proteinExistence type="predicted"/>